<dbReference type="Proteomes" id="UP000509771">
    <property type="component" value="Chromosome"/>
</dbReference>
<keyword evidence="4 5" id="KW-0472">Membrane</keyword>
<evidence type="ECO:0008006" key="8">
    <source>
        <dbReference type="Google" id="ProtNLM"/>
    </source>
</evidence>
<dbReference type="SMART" id="SM01415">
    <property type="entry name" value="DUF106"/>
    <property type="match status" value="1"/>
</dbReference>
<dbReference type="PANTHER" id="PTHR42198:SF1">
    <property type="entry name" value="INTEGRAL MEMBRANE PROTEIN"/>
    <property type="match status" value="1"/>
</dbReference>
<feature type="transmembrane region" description="Helical" evidence="5">
    <location>
        <begin position="119"/>
        <end position="143"/>
    </location>
</feature>
<dbReference type="GO" id="GO:0016020">
    <property type="term" value="C:membrane"/>
    <property type="evidence" value="ECO:0007669"/>
    <property type="project" value="UniProtKB-SubCell"/>
</dbReference>
<dbReference type="KEGG" id="ncl:C5F47_02065"/>
<gene>
    <name evidence="6" type="ORF">C5F47_02065</name>
</gene>
<name>A0A7D5LYM6_9ARCH</name>
<dbReference type="OrthoDB" id="8553at2157"/>
<dbReference type="EMBL" id="CP026993">
    <property type="protein sequence ID" value="QLH02433.1"/>
    <property type="molecule type" value="Genomic_DNA"/>
</dbReference>
<dbReference type="InterPro" id="IPR002809">
    <property type="entry name" value="EMC3/TMCO1"/>
</dbReference>
<reference evidence="6 7" key="1">
    <citation type="submission" date="2018-02" db="EMBL/GenBank/DDBJ databases">
        <title>Complete genome of Nitrosopumilus cobalaminigenes HCA1.</title>
        <authorList>
            <person name="Qin W."/>
            <person name="Zheng Y."/>
            <person name="Stahl D.A."/>
        </authorList>
    </citation>
    <scope>NUCLEOTIDE SEQUENCE [LARGE SCALE GENOMIC DNA]</scope>
    <source>
        <strain evidence="6 7">HCA1</strain>
    </source>
</reference>
<keyword evidence="2 5" id="KW-0812">Transmembrane</keyword>
<keyword evidence="7" id="KW-1185">Reference proteome</keyword>
<dbReference type="PANTHER" id="PTHR42198">
    <property type="entry name" value="INTEGRAL MEMBRANE PROTEIN"/>
    <property type="match status" value="1"/>
</dbReference>
<comment type="subcellular location">
    <subcellularLocation>
        <location evidence="1">Membrane</location>
        <topology evidence="1">Multi-pass membrane protein</topology>
    </subcellularLocation>
</comment>
<sequence>MDVNFILLFIESIPLQFDIFGGERAALGSDDPIIKGLVLSMFAVTGFGILLNIFNSGVRKKMVDQVKLKRIMKETRGWQKERMAAMRAKDQAKIAELGKKSSYMNKMSMEMMQMNMRPMMITFVPLILIFYLVLPALFTYTVAISPIPLNVIPGDMFQLTCTAEQAADPDHVCEVENALYLWAWYFLSSIAFSGIIMRLTKTSMDLS</sequence>
<keyword evidence="3 5" id="KW-1133">Transmembrane helix</keyword>
<evidence type="ECO:0000256" key="1">
    <source>
        <dbReference type="ARBA" id="ARBA00004141"/>
    </source>
</evidence>
<dbReference type="RefSeq" id="WP_179361266.1">
    <property type="nucleotide sequence ID" value="NZ_CP026993.1"/>
</dbReference>
<feature type="transmembrane region" description="Helical" evidence="5">
    <location>
        <begin position="33"/>
        <end position="54"/>
    </location>
</feature>
<dbReference type="GeneID" id="56058764"/>
<evidence type="ECO:0000256" key="5">
    <source>
        <dbReference type="SAM" id="Phobius"/>
    </source>
</evidence>
<accession>A0A7D5LYM6</accession>
<proteinExistence type="predicted"/>
<organism evidence="6 7">
    <name type="scientific">Nitrosopumilus cobalaminigenes</name>
    <dbReference type="NCBI Taxonomy" id="1470066"/>
    <lineage>
        <taxon>Archaea</taxon>
        <taxon>Nitrososphaerota</taxon>
        <taxon>Nitrososphaeria</taxon>
        <taxon>Nitrosopumilales</taxon>
        <taxon>Nitrosopumilaceae</taxon>
        <taxon>Nitrosopumilus</taxon>
    </lineage>
</organism>
<evidence type="ECO:0000313" key="6">
    <source>
        <dbReference type="EMBL" id="QLH02433.1"/>
    </source>
</evidence>
<evidence type="ECO:0000256" key="2">
    <source>
        <dbReference type="ARBA" id="ARBA00022692"/>
    </source>
</evidence>
<evidence type="ECO:0000313" key="7">
    <source>
        <dbReference type="Proteomes" id="UP000509771"/>
    </source>
</evidence>
<dbReference type="AlphaFoldDB" id="A0A7D5LYM6"/>
<dbReference type="InterPro" id="IPR038978">
    <property type="entry name" value="MJ0935"/>
</dbReference>
<dbReference type="Pfam" id="PF01956">
    <property type="entry name" value="EMC3_TMCO1"/>
    <property type="match status" value="1"/>
</dbReference>
<evidence type="ECO:0000256" key="4">
    <source>
        <dbReference type="ARBA" id="ARBA00023136"/>
    </source>
</evidence>
<feature type="transmembrane region" description="Helical" evidence="5">
    <location>
        <begin position="179"/>
        <end position="199"/>
    </location>
</feature>
<evidence type="ECO:0000256" key="3">
    <source>
        <dbReference type="ARBA" id="ARBA00022989"/>
    </source>
</evidence>
<protein>
    <recommendedName>
        <fullName evidence="8">DUF106 domain-containing protein</fullName>
    </recommendedName>
</protein>